<dbReference type="EMBL" id="LSRP01000100">
    <property type="protein sequence ID" value="OJF94222.1"/>
    <property type="molecule type" value="Genomic_DNA"/>
</dbReference>
<dbReference type="GO" id="GO:0006508">
    <property type="term" value="P:proteolysis"/>
    <property type="evidence" value="ECO:0007669"/>
    <property type="project" value="InterPro"/>
</dbReference>
<sequence length="174" mass="18148">MFVRLLTFAGFVAVAALTLPGLATTYLDRPAKSNTETAARVAPVSTAKYASGKGVRLPADPKGHFFGTFSINGRRETGLVDTGASMIAINMSAARRLGIAVNSLKYNAAVSTANGVVKGAFVALDRVEIGTIGVRNVDALVLPDAALSGTLIGMSFMNKLSSYRVEGGALHLFR</sequence>
<dbReference type="Proteomes" id="UP000182661">
    <property type="component" value="Unassembled WGS sequence"/>
</dbReference>
<dbReference type="Pfam" id="PF13975">
    <property type="entry name" value="gag-asp_proteas"/>
    <property type="match status" value="1"/>
</dbReference>
<dbReference type="Gene3D" id="2.40.70.10">
    <property type="entry name" value="Acid Proteases"/>
    <property type="match status" value="1"/>
</dbReference>
<evidence type="ECO:0008006" key="3">
    <source>
        <dbReference type="Google" id="ProtNLM"/>
    </source>
</evidence>
<dbReference type="InterPro" id="IPR001969">
    <property type="entry name" value="Aspartic_peptidase_AS"/>
</dbReference>
<proteinExistence type="predicted"/>
<dbReference type="OrthoDB" id="7595324at2"/>
<dbReference type="AlphaFoldDB" id="A0A657LTX6"/>
<accession>A0A657LTX6</accession>
<evidence type="ECO:0000313" key="2">
    <source>
        <dbReference type="Proteomes" id="UP000182661"/>
    </source>
</evidence>
<protein>
    <recommendedName>
        <fullName evidence="3">Aspartyl protease</fullName>
    </recommendedName>
</protein>
<evidence type="ECO:0000313" key="1">
    <source>
        <dbReference type="EMBL" id="OJF94222.1"/>
    </source>
</evidence>
<dbReference type="SUPFAM" id="SSF50630">
    <property type="entry name" value="Acid proteases"/>
    <property type="match status" value="1"/>
</dbReference>
<dbReference type="CDD" id="cd05483">
    <property type="entry name" value="retropepsin_like_bacteria"/>
    <property type="match status" value="1"/>
</dbReference>
<dbReference type="InterPro" id="IPR021109">
    <property type="entry name" value="Peptidase_aspartic_dom_sf"/>
</dbReference>
<reference evidence="1 2" key="1">
    <citation type="submission" date="2016-02" db="EMBL/GenBank/DDBJ databases">
        <title>Genome sequencing of a beta-galactosidase producing bacteria Rhizobium sp. 59.</title>
        <authorList>
            <person name="Wang D."/>
            <person name="Kot W."/>
            <person name="Qin Y."/>
            <person name="Hansen L."/>
            <person name="Naqvi K."/>
            <person name="Rensing C."/>
        </authorList>
    </citation>
    <scope>NUCLEOTIDE SEQUENCE [LARGE SCALE GENOMIC DNA]</scope>
    <source>
        <strain evidence="1 2">59</strain>
    </source>
</reference>
<dbReference type="InterPro" id="IPR034122">
    <property type="entry name" value="Retropepsin-like_bacterial"/>
</dbReference>
<keyword evidence="2" id="KW-1185">Reference proteome</keyword>
<organism evidence="1 2">
    <name type="scientific">Pararhizobium antarcticum</name>
    <dbReference type="NCBI Taxonomy" id="1798805"/>
    <lineage>
        <taxon>Bacteria</taxon>
        <taxon>Pseudomonadati</taxon>
        <taxon>Pseudomonadota</taxon>
        <taxon>Alphaproteobacteria</taxon>
        <taxon>Hyphomicrobiales</taxon>
        <taxon>Rhizobiaceae</taxon>
        <taxon>Rhizobium/Agrobacterium group</taxon>
        <taxon>Pararhizobium</taxon>
    </lineage>
</organism>
<dbReference type="NCBIfam" id="TIGR02281">
    <property type="entry name" value="clan_AA_DTGA"/>
    <property type="match status" value="1"/>
</dbReference>
<gene>
    <name evidence="1" type="ORF">AX760_20550</name>
</gene>
<comment type="caution">
    <text evidence="1">The sequence shown here is derived from an EMBL/GenBank/DDBJ whole genome shotgun (WGS) entry which is preliminary data.</text>
</comment>
<dbReference type="RefSeq" id="WP_071834240.1">
    <property type="nucleotide sequence ID" value="NZ_LSRP01000100.1"/>
</dbReference>
<dbReference type="GO" id="GO:0004190">
    <property type="term" value="F:aspartic-type endopeptidase activity"/>
    <property type="evidence" value="ECO:0007669"/>
    <property type="project" value="InterPro"/>
</dbReference>
<name>A0A657LTX6_9HYPH</name>
<dbReference type="InterPro" id="IPR011969">
    <property type="entry name" value="Clan_AA_Asp_peptidase_C"/>
</dbReference>
<dbReference type="PROSITE" id="PS00141">
    <property type="entry name" value="ASP_PROTEASE"/>
    <property type="match status" value="1"/>
</dbReference>